<dbReference type="InterPro" id="IPR022796">
    <property type="entry name" value="Chloroa_b-bind"/>
</dbReference>
<protein>
    <recommendedName>
        <fullName evidence="6">Chlorophyll a-b binding protein, chloroplastic</fullName>
    </recommendedName>
</protein>
<accession>A0A6U7LU07</accession>
<dbReference type="EMBL" id="HBGU01073361">
    <property type="protein sequence ID" value="CAD9536600.1"/>
    <property type="molecule type" value="Transcribed_RNA"/>
</dbReference>
<keyword evidence="3" id="KW-0934">Plastid</keyword>
<dbReference type="GO" id="GO:0009507">
    <property type="term" value="C:chloroplast"/>
    <property type="evidence" value="ECO:0007669"/>
    <property type="project" value="UniProtKB-SubCell"/>
</dbReference>
<gene>
    <name evidence="4" type="ORF">CBRE1094_LOCUS39932</name>
    <name evidence="5" type="ORF">CBRE1094_LOCUS39933</name>
</gene>
<dbReference type="EMBL" id="HBGU01073362">
    <property type="protein sequence ID" value="CAD9536603.1"/>
    <property type="molecule type" value="Transcribed_RNA"/>
</dbReference>
<dbReference type="Gene3D" id="1.10.3460.10">
    <property type="entry name" value="Chlorophyll a/b binding protein domain"/>
    <property type="match status" value="1"/>
</dbReference>
<organism evidence="4">
    <name type="scientific">Haptolina brevifila</name>
    <dbReference type="NCBI Taxonomy" id="156173"/>
    <lineage>
        <taxon>Eukaryota</taxon>
        <taxon>Haptista</taxon>
        <taxon>Haptophyta</taxon>
        <taxon>Prymnesiophyceae</taxon>
        <taxon>Prymnesiales</taxon>
        <taxon>Prymnesiaceae</taxon>
        <taxon>Haptolina</taxon>
    </lineage>
</organism>
<comment type="subcellular location">
    <subcellularLocation>
        <location evidence="1">Plastid</location>
        <location evidence="1">Chloroplast</location>
    </subcellularLocation>
</comment>
<dbReference type="Pfam" id="PF00504">
    <property type="entry name" value="Chloroa_b-bind"/>
    <property type="match status" value="1"/>
</dbReference>
<reference evidence="4" key="1">
    <citation type="submission" date="2021-01" db="EMBL/GenBank/DDBJ databases">
        <authorList>
            <person name="Corre E."/>
            <person name="Pelletier E."/>
            <person name="Niang G."/>
            <person name="Scheremetjew M."/>
            <person name="Finn R."/>
            <person name="Kale V."/>
            <person name="Holt S."/>
            <person name="Cochrane G."/>
            <person name="Meng A."/>
            <person name="Brown T."/>
            <person name="Cohen L."/>
        </authorList>
    </citation>
    <scope>NUCLEOTIDE SEQUENCE</scope>
    <source>
        <strain evidence="4">UTEX LB 985</strain>
    </source>
</reference>
<evidence type="ECO:0000256" key="2">
    <source>
        <dbReference type="ARBA" id="ARBA00022528"/>
    </source>
</evidence>
<evidence type="ECO:0000313" key="5">
    <source>
        <dbReference type="EMBL" id="CAD9536603.1"/>
    </source>
</evidence>
<dbReference type="SUPFAM" id="SSF103511">
    <property type="entry name" value="Chlorophyll a-b binding protein"/>
    <property type="match status" value="1"/>
</dbReference>
<keyword evidence="2" id="KW-0150">Chloroplast</keyword>
<proteinExistence type="predicted"/>
<dbReference type="AlphaFoldDB" id="A0A6U7LU07"/>
<evidence type="ECO:0000256" key="3">
    <source>
        <dbReference type="ARBA" id="ARBA00022640"/>
    </source>
</evidence>
<evidence type="ECO:0008006" key="6">
    <source>
        <dbReference type="Google" id="ProtNLM"/>
    </source>
</evidence>
<name>A0A6U7LU07_9EUKA</name>
<sequence length="200" mass="21457">MAAFVGFTVQSLGVHFPWNLTPTTSFADIAAAGGPADQWDALPSAAKVQILLFIGFLEMVSESSVFLKMDGTKHYIRGGKPGYFPTISDKMPHPVPLNYFDPFGLTKKMTPERKEQGLLAEINNGRWAMIGIIGCMSVSKGLFVPGLDSLPIKPYGGEIMAPFSSVNSDLPFVSEMLAARAAQIAREAAILGDAYLNNGA</sequence>
<evidence type="ECO:0000313" key="4">
    <source>
        <dbReference type="EMBL" id="CAD9536600.1"/>
    </source>
</evidence>
<evidence type="ECO:0000256" key="1">
    <source>
        <dbReference type="ARBA" id="ARBA00004229"/>
    </source>
</evidence>